<sequence>MRLHCDATPFRSGATSMSLRTVALLSFCVFLAACSKITQENYSKISAGMPKAQVESLLGSPTECSGALGMSSCTWGDQNTFISVQYAADKVVLFSGQGLK</sequence>
<dbReference type="Gene3D" id="3.30.1450.10">
    <property type="match status" value="1"/>
</dbReference>
<dbReference type="EMBL" id="RBNR01000313">
    <property type="protein sequence ID" value="RML39841.1"/>
    <property type="molecule type" value="Genomic_DNA"/>
</dbReference>
<keyword evidence="4" id="KW-0449">Lipoprotein</keyword>
<evidence type="ECO:0000256" key="1">
    <source>
        <dbReference type="ARBA" id="ARBA00022729"/>
    </source>
</evidence>
<dbReference type="GO" id="GO:0019867">
    <property type="term" value="C:outer membrane"/>
    <property type="evidence" value="ECO:0007669"/>
    <property type="project" value="InterPro"/>
</dbReference>
<gene>
    <name evidence="4" type="ORF">ALQ95_01564</name>
</gene>
<comment type="caution">
    <text evidence="4">The sequence shown here is derived from an EMBL/GenBank/DDBJ whole genome shotgun (WGS) entry which is preliminary data.</text>
</comment>
<feature type="domain" description="Outer membrane protein assembly factor BamE" evidence="3">
    <location>
        <begin position="37"/>
        <end position="62"/>
    </location>
</feature>
<accession>A0A3M2VKN4</accession>
<evidence type="ECO:0000313" key="5">
    <source>
        <dbReference type="Proteomes" id="UP000280292"/>
    </source>
</evidence>
<proteinExistence type="predicted"/>
<evidence type="ECO:0000313" key="4">
    <source>
        <dbReference type="EMBL" id="RML39841.1"/>
    </source>
</evidence>
<protein>
    <submittedName>
        <fullName evidence="4">Putative Lipoprotein</fullName>
    </submittedName>
</protein>
<reference evidence="4 5" key="1">
    <citation type="submission" date="2018-08" db="EMBL/GenBank/DDBJ databases">
        <title>Recombination of ecologically and evolutionarily significant loci maintains genetic cohesion in the Pseudomonas syringae species complex.</title>
        <authorList>
            <person name="Dillon M."/>
            <person name="Thakur S."/>
            <person name="Almeida R.N.D."/>
            <person name="Weir B.S."/>
            <person name="Guttman D.S."/>
        </authorList>
    </citation>
    <scope>NUCLEOTIDE SEQUENCE [LARGE SCALE GENOMIC DNA]</scope>
    <source>
        <strain evidence="4 5">ICMP 3883</strain>
    </source>
</reference>
<evidence type="ECO:0000259" key="3">
    <source>
        <dbReference type="Pfam" id="PF04355"/>
    </source>
</evidence>
<organism evidence="4 5">
    <name type="scientific">Pseudomonas syringae pv. ribicola</name>
    <dbReference type="NCBI Taxonomy" id="55398"/>
    <lineage>
        <taxon>Bacteria</taxon>
        <taxon>Pseudomonadati</taxon>
        <taxon>Pseudomonadota</taxon>
        <taxon>Gammaproteobacteria</taxon>
        <taxon>Pseudomonadales</taxon>
        <taxon>Pseudomonadaceae</taxon>
        <taxon>Pseudomonas</taxon>
    </lineage>
</organism>
<name>A0A3M2VKN4_PSESI</name>
<dbReference type="InterPro" id="IPR037873">
    <property type="entry name" value="BamE-like"/>
</dbReference>
<dbReference type="Pfam" id="PF04355">
    <property type="entry name" value="BamE"/>
    <property type="match status" value="1"/>
</dbReference>
<dbReference type="PROSITE" id="PS51257">
    <property type="entry name" value="PROKAR_LIPOPROTEIN"/>
    <property type="match status" value="1"/>
</dbReference>
<evidence type="ECO:0000256" key="2">
    <source>
        <dbReference type="ARBA" id="ARBA00023136"/>
    </source>
</evidence>
<dbReference type="Proteomes" id="UP000280292">
    <property type="component" value="Unassembled WGS sequence"/>
</dbReference>
<keyword evidence="2" id="KW-0472">Membrane</keyword>
<dbReference type="AlphaFoldDB" id="A0A3M2VKN4"/>
<dbReference type="InterPro" id="IPR007450">
    <property type="entry name" value="BamE_dom"/>
</dbReference>
<keyword evidence="1" id="KW-0732">Signal</keyword>